<evidence type="ECO:0000313" key="2">
    <source>
        <dbReference type="Proteomes" id="UP000276133"/>
    </source>
</evidence>
<dbReference type="EMBL" id="REGN01011031">
    <property type="protein sequence ID" value="RMZ98010.1"/>
    <property type="molecule type" value="Genomic_DNA"/>
</dbReference>
<proteinExistence type="predicted"/>
<dbReference type="AlphaFoldDB" id="A0A3M7PH16"/>
<protein>
    <submittedName>
        <fullName evidence="1">Uncharacterized protein</fullName>
    </submittedName>
</protein>
<evidence type="ECO:0000313" key="1">
    <source>
        <dbReference type="EMBL" id="RMZ98010.1"/>
    </source>
</evidence>
<comment type="caution">
    <text evidence="1">The sequence shown here is derived from an EMBL/GenBank/DDBJ whole genome shotgun (WGS) entry which is preliminary data.</text>
</comment>
<keyword evidence="2" id="KW-1185">Reference proteome</keyword>
<sequence length="110" mass="13255">MFNHLQWQIENLTLTTLNHYLNLVSLTLKQIIDKNNLRFQTRFLLLNILKHFKSKKNNNNRTKDKKNLLTCNDDKKFISLPTMQHNPTKKQKSFNSIYPNLDFKIFLIYT</sequence>
<reference evidence="1 2" key="1">
    <citation type="journal article" date="2018" name="Sci. Rep.">
        <title>Genomic signatures of local adaptation to the degree of environmental predictability in rotifers.</title>
        <authorList>
            <person name="Franch-Gras L."/>
            <person name="Hahn C."/>
            <person name="Garcia-Roger E.M."/>
            <person name="Carmona M.J."/>
            <person name="Serra M."/>
            <person name="Gomez A."/>
        </authorList>
    </citation>
    <scope>NUCLEOTIDE SEQUENCE [LARGE SCALE GENOMIC DNA]</scope>
    <source>
        <strain evidence="1">HYR1</strain>
    </source>
</reference>
<gene>
    <name evidence="1" type="ORF">BpHYR1_037357</name>
</gene>
<dbReference type="Proteomes" id="UP000276133">
    <property type="component" value="Unassembled WGS sequence"/>
</dbReference>
<organism evidence="1 2">
    <name type="scientific">Brachionus plicatilis</name>
    <name type="common">Marine rotifer</name>
    <name type="synonym">Brachionus muelleri</name>
    <dbReference type="NCBI Taxonomy" id="10195"/>
    <lineage>
        <taxon>Eukaryota</taxon>
        <taxon>Metazoa</taxon>
        <taxon>Spiralia</taxon>
        <taxon>Gnathifera</taxon>
        <taxon>Rotifera</taxon>
        <taxon>Eurotatoria</taxon>
        <taxon>Monogononta</taxon>
        <taxon>Pseudotrocha</taxon>
        <taxon>Ploima</taxon>
        <taxon>Brachionidae</taxon>
        <taxon>Brachionus</taxon>
    </lineage>
</organism>
<name>A0A3M7PH16_BRAPC</name>
<accession>A0A3M7PH16</accession>